<dbReference type="AlphaFoldDB" id="A0A135RSK3"/>
<dbReference type="Proteomes" id="UP000070054">
    <property type="component" value="Unassembled WGS sequence"/>
</dbReference>
<organism evidence="2 3">
    <name type="scientific">Colletotrichum nymphaeae SA-01</name>
    <dbReference type="NCBI Taxonomy" id="1460502"/>
    <lineage>
        <taxon>Eukaryota</taxon>
        <taxon>Fungi</taxon>
        <taxon>Dikarya</taxon>
        <taxon>Ascomycota</taxon>
        <taxon>Pezizomycotina</taxon>
        <taxon>Sordariomycetes</taxon>
        <taxon>Hypocreomycetidae</taxon>
        <taxon>Glomerellales</taxon>
        <taxon>Glomerellaceae</taxon>
        <taxon>Colletotrichum</taxon>
        <taxon>Colletotrichum acutatum species complex</taxon>
    </lineage>
</organism>
<reference evidence="2 3" key="1">
    <citation type="submission" date="2014-02" db="EMBL/GenBank/DDBJ databases">
        <title>The genome sequence of Colletotrichum nymphaeae SA-01.</title>
        <authorList>
            <person name="Baroncelli R."/>
            <person name="Thon M.R."/>
        </authorList>
    </citation>
    <scope>NUCLEOTIDE SEQUENCE [LARGE SCALE GENOMIC DNA]</scope>
    <source>
        <strain evidence="2 3">SA-01</strain>
    </source>
</reference>
<keyword evidence="3" id="KW-1185">Reference proteome</keyword>
<gene>
    <name evidence="2" type="ORF">CNYM01_09159</name>
</gene>
<protein>
    <submittedName>
        <fullName evidence="2">Uncharacterized protein</fullName>
    </submittedName>
</protein>
<name>A0A135RSK3_9PEZI</name>
<comment type="caution">
    <text evidence="2">The sequence shown here is derived from an EMBL/GenBank/DDBJ whole genome shotgun (WGS) entry which is preliminary data.</text>
</comment>
<accession>A0A135RSK3</accession>
<evidence type="ECO:0000313" key="2">
    <source>
        <dbReference type="EMBL" id="KXH26539.1"/>
    </source>
</evidence>
<proteinExistence type="predicted"/>
<evidence type="ECO:0000313" key="3">
    <source>
        <dbReference type="Proteomes" id="UP000070054"/>
    </source>
</evidence>
<feature type="region of interest" description="Disordered" evidence="1">
    <location>
        <begin position="66"/>
        <end position="87"/>
    </location>
</feature>
<feature type="compositionally biased region" description="Polar residues" evidence="1">
    <location>
        <begin position="66"/>
        <end position="75"/>
    </location>
</feature>
<dbReference type="EMBL" id="JEMN01001812">
    <property type="protein sequence ID" value="KXH26539.1"/>
    <property type="molecule type" value="Genomic_DNA"/>
</dbReference>
<evidence type="ECO:0000256" key="1">
    <source>
        <dbReference type="SAM" id="MobiDB-lite"/>
    </source>
</evidence>
<sequence length="87" mass="9730">MHEKRVPQCQTTRISTYQVPINKASQTETSLFTARSPVPHKKTQRLPARRRRTPQLLSVITTVASDSPSPSTIKYSSRFLPGPGVAR</sequence>